<dbReference type="RefSeq" id="WP_115973573.1">
    <property type="nucleotide sequence ID" value="NZ_QNVT01000037.1"/>
</dbReference>
<dbReference type="GO" id="GO:0006508">
    <property type="term" value="P:proteolysis"/>
    <property type="evidence" value="ECO:0007669"/>
    <property type="project" value="InterPro"/>
</dbReference>
<feature type="domain" description="Peptidase S8/S53" evidence="1">
    <location>
        <begin position="351"/>
        <end position="691"/>
    </location>
</feature>
<keyword evidence="3" id="KW-1185">Reference proteome</keyword>
<dbReference type="Pfam" id="PF00082">
    <property type="entry name" value="Peptidase_S8"/>
    <property type="match status" value="1"/>
</dbReference>
<dbReference type="SUPFAM" id="SSF52743">
    <property type="entry name" value="Subtilisin-like"/>
    <property type="match status" value="1"/>
</dbReference>
<dbReference type="CDD" id="cd04847">
    <property type="entry name" value="Peptidases_S8_Subtilisin_like_2"/>
    <property type="match status" value="1"/>
</dbReference>
<dbReference type="Gene3D" id="3.40.50.200">
    <property type="entry name" value="Peptidase S8/S53 domain"/>
    <property type="match status" value="1"/>
</dbReference>
<dbReference type="Proteomes" id="UP000256686">
    <property type="component" value="Unassembled WGS sequence"/>
</dbReference>
<organism evidence="2 3">
    <name type="scientific">Chryseobacterium pennae</name>
    <dbReference type="NCBI Taxonomy" id="2258962"/>
    <lineage>
        <taxon>Bacteria</taxon>
        <taxon>Pseudomonadati</taxon>
        <taxon>Bacteroidota</taxon>
        <taxon>Flavobacteriia</taxon>
        <taxon>Flavobacteriales</taxon>
        <taxon>Weeksellaceae</taxon>
        <taxon>Chryseobacterium group</taxon>
        <taxon>Chryseobacterium</taxon>
    </lineage>
</organism>
<proteinExistence type="predicted"/>
<comment type="caution">
    <text evidence="2">The sequence shown here is derived from an EMBL/GenBank/DDBJ whole genome shotgun (WGS) entry which is preliminary data.</text>
</comment>
<reference evidence="3" key="1">
    <citation type="submission" date="2018-06" db="EMBL/GenBank/DDBJ databases">
        <authorList>
            <person name="Lum Nde A."/>
            <person name="Hugo C."/>
        </authorList>
    </citation>
    <scope>NUCLEOTIDE SEQUENCE [LARGE SCALE GENOMIC DNA]</scope>
    <source>
        <strain evidence="3">1_F178</strain>
    </source>
</reference>
<dbReference type="GO" id="GO:0004252">
    <property type="term" value="F:serine-type endopeptidase activity"/>
    <property type="evidence" value="ECO:0007669"/>
    <property type="project" value="InterPro"/>
</dbReference>
<sequence length="910" mass="103315">MATYKHFFFNSIANSEKFKAPPMMGAKPQIPKRNRITHSEKHLQQFNIIWETKKQLEIQREAEQIPTKEGTYLSFTSSVDHDLITKSLEDLRKGIRLLNIKEIVGENDHTSVRATVYIPKGKEGAFMGKIKAYRDNNNTSVVFQDQQDHNLITEEINKLGNNIHLKTIKDVNKKGIVQTKATISLPVGQEDYFIAETQRLFPEGKVIISPHNADLVNSIEDVGQALLESFWMDNIELIPDGYSKWCEVWLNINTKQNIERQQIEQFLTLIGNIDIEAKYHANGLEVIIFPERAVLLIKANRDQLIELILQSDLLAEFRACQEPAGFWVNESAVEQQGWVEDVLRRVEIIDTSVKICLLDSGVNNGHQLLKPLIDDHNTLTVTAAWGTDDHYRERGGHGTLMAGIAGYGHLEQLLTSSGNIILTHKICSVKILPRPGQEETPTELWGNVTAQAIARSEIQNPNIFLIYCLSITAKEGINMGRPSSWSGAIDNLAFGEGQNQRLIIISGGNIKDEELWQNYPESNYVTSIQNPAQSWNALIIGAYTEKTIVQNRDFREHLPIANQGELSPYSSTSIMWEKKWPSRPDVVFEGGNLLKAPDGSIFSHEDLELLSTSKTFGIKPFDTINATSAAVAQAAWFTAKIAFQYPNAWPETVRGLVIHSADWNPMMLNQIQAQQGNRKSFRNLLRTFGYGIPNLERALYSQESAFTFISQEHIQPFNFKKDSRTDTETNEIHFFNLPWPSELLLEMGETPVTFKVTLSYFIEPGAGEMGWKDKYRYGSHGLRFDVNNVGEKEDDFRKRVNKAAREEDEEIYTNAGASRWVVGKDNRSNGSVHSDYWKGTAADLSTCHYIAVYPIVGWWRERKHLGKVETSTRYSLIISLETPNQEIELYTTVKNMVEIPIEINNTLREP</sequence>
<accession>A0A3D9C0V5</accession>
<name>A0A3D9C0V5_9FLAO</name>
<dbReference type="InterPro" id="IPR036852">
    <property type="entry name" value="Peptidase_S8/S53_dom_sf"/>
</dbReference>
<gene>
    <name evidence="2" type="ORF">DRF65_25755</name>
</gene>
<dbReference type="EMBL" id="QNVT01000037">
    <property type="protein sequence ID" value="REC59490.1"/>
    <property type="molecule type" value="Genomic_DNA"/>
</dbReference>
<evidence type="ECO:0000313" key="2">
    <source>
        <dbReference type="EMBL" id="REC59490.1"/>
    </source>
</evidence>
<dbReference type="InterPro" id="IPR000209">
    <property type="entry name" value="Peptidase_S8/S53_dom"/>
</dbReference>
<dbReference type="AlphaFoldDB" id="A0A3D9C0V5"/>
<evidence type="ECO:0000259" key="1">
    <source>
        <dbReference type="Pfam" id="PF00082"/>
    </source>
</evidence>
<evidence type="ECO:0000313" key="3">
    <source>
        <dbReference type="Proteomes" id="UP000256686"/>
    </source>
</evidence>
<dbReference type="InterPro" id="IPR034074">
    <property type="entry name" value="Y4bN_pept_dom"/>
</dbReference>
<protein>
    <recommendedName>
        <fullName evidence="1">Peptidase S8/S53 domain-containing protein</fullName>
    </recommendedName>
</protein>